<dbReference type="Ensembl" id="ENSCINT00000036167.1">
    <property type="protein sequence ID" value="ENSCINP00000031794.1"/>
    <property type="gene ID" value="ENSCING00000019765.1"/>
</dbReference>
<proteinExistence type="predicted"/>
<reference evidence="6" key="1">
    <citation type="journal article" date="2002" name="Science">
        <title>The draft genome of Ciona intestinalis: insights into chordate and vertebrate origins.</title>
        <authorList>
            <person name="Dehal P."/>
            <person name="Satou Y."/>
            <person name="Campbell R.K."/>
            <person name="Chapman J."/>
            <person name="Degnan B."/>
            <person name="De Tomaso A."/>
            <person name="Davidson B."/>
            <person name="Di Gregorio A."/>
            <person name="Gelpke M."/>
            <person name="Goodstein D.M."/>
            <person name="Harafuji N."/>
            <person name="Hastings K.E."/>
            <person name="Ho I."/>
            <person name="Hotta K."/>
            <person name="Huang W."/>
            <person name="Kawashima T."/>
            <person name="Lemaire P."/>
            <person name="Martinez D."/>
            <person name="Meinertzhagen I.A."/>
            <person name="Necula S."/>
            <person name="Nonaka M."/>
            <person name="Putnam N."/>
            <person name="Rash S."/>
            <person name="Saiga H."/>
            <person name="Satake M."/>
            <person name="Terry A."/>
            <person name="Yamada L."/>
            <person name="Wang H.G."/>
            <person name="Awazu S."/>
            <person name="Azumi K."/>
            <person name="Boore J."/>
            <person name="Branno M."/>
            <person name="Chin-Bow S."/>
            <person name="DeSantis R."/>
            <person name="Doyle S."/>
            <person name="Francino P."/>
            <person name="Keys D.N."/>
            <person name="Haga S."/>
            <person name="Hayashi H."/>
            <person name="Hino K."/>
            <person name="Imai K.S."/>
            <person name="Inaba K."/>
            <person name="Kano S."/>
            <person name="Kobayashi K."/>
            <person name="Kobayashi M."/>
            <person name="Lee B.I."/>
            <person name="Makabe K.W."/>
            <person name="Manohar C."/>
            <person name="Matassi G."/>
            <person name="Medina M."/>
            <person name="Mochizuki Y."/>
            <person name="Mount S."/>
            <person name="Morishita T."/>
            <person name="Miura S."/>
            <person name="Nakayama A."/>
            <person name="Nishizaka S."/>
            <person name="Nomoto H."/>
            <person name="Ohta F."/>
            <person name="Oishi K."/>
            <person name="Rigoutsos I."/>
            <person name="Sano M."/>
            <person name="Sasaki A."/>
            <person name="Sasakura Y."/>
            <person name="Shoguchi E."/>
            <person name="Shin-i T."/>
            <person name="Spagnuolo A."/>
            <person name="Stainier D."/>
            <person name="Suzuki M.M."/>
            <person name="Tassy O."/>
            <person name="Takatori N."/>
            <person name="Tokuoka M."/>
            <person name="Yagi K."/>
            <person name="Yoshizaki F."/>
            <person name="Wada S."/>
            <person name="Zhang C."/>
            <person name="Hyatt P.D."/>
            <person name="Larimer F."/>
            <person name="Detter C."/>
            <person name="Doggett N."/>
            <person name="Glavina T."/>
            <person name="Hawkins T."/>
            <person name="Richardson P."/>
            <person name="Lucas S."/>
            <person name="Kohara Y."/>
            <person name="Levine M."/>
            <person name="Satoh N."/>
            <person name="Rokhsar D.S."/>
        </authorList>
    </citation>
    <scope>NUCLEOTIDE SEQUENCE [LARGE SCALE GENOMIC DNA]</scope>
</reference>
<feature type="region of interest" description="Disordered" evidence="4">
    <location>
        <begin position="196"/>
        <end position="228"/>
    </location>
</feature>
<organism evidence="5 6">
    <name type="scientific">Ciona intestinalis</name>
    <name type="common">Transparent sea squirt</name>
    <name type="synonym">Ascidia intestinalis</name>
    <dbReference type="NCBI Taxonomy" id="7719"/>
    <lineage>
        <taxon>Eukaryota</taxon>
        <taxon>Metazoa</taxon>
        <taxon>Chordata</taxon>
        <taxon>Tunicata</taxon>
        <taxon>Ascidiacea</taxon>
        <taxon>Phlebobranchia</taxon>
        <taxon>Cionidae</taxon>
        <taxon>Ciona</taxon>
    </lineage>
</organism>
<dbReference type="AlphaFoldDB" id="H2XQ60"/>
<reference evidence="5" key="2">
    <citation type="journal article" date="2008" name="Genome Biol.">
        <title>Improved genome assembly and evidence-based global gene model set for the chordate Ciona intestinalis: new insight into intron and operon populations.</title>
        <authorList>
            <person name="Satou Y."/>
            <person name="Mineta K."/>
            <person name="Ogasawara M."/>
            <person name="Sasakura Y."/>
            <person name="Shoguchi E."/>
            <person name="Ueno K."/>
            <person name="Yamada L."/>
            <person name="Matsumoto J."/>
            <person name="Wasserscheid J."/>
            <person name="Dewar K."/>
            <person name="Wiley G.B."/>
            <person name="Macmil S.L."/>
            <person name="Roe B.A."/>
            <person name="Zeller R.W."/>
            <person name="Hastings K.E."/>
            <person name="Lemaire P."/>
            <person name="Lindquist E."/>
            <person name="Endo T."/>
            <person name="Hotta K."/>
            <person name="Inaba K."/>
        </authorList>
    </citation>
    <scope>NUCLEOTIDE SEQUENCE [LARGE SCALE GENOMIC DNA]</scope>
    <source>
        <strain evidence="5">wild type</strain>
    </source>
</reference>
<evidence type="ECO:0000256" key="3">
    <source>
        <dbReference type="SAM" id="Coils"/>
    </source>
</evidence>
<dbReference type="EMBL" id="EAAA01002796">
    <property type="status" value="NOT_ANNOTATED_CDS"/>
    <property type="molecule type" value="Genomic_DNA"/>
</dbReference>
<keyword evidence="2" id="KW-0963">Cytoplasm</keyword>
<name>H2XQ60_CIOIN</name>
<reference evidence="5" key="3">
    <citation type="submission" date="2025-08" db="UniProtKB">
        <authorList>
            <consortium name="Ensembl"/>
        </authorList>
    </citation>
    <scope>IDENTIFICATION</scope>
</reference>
<protein>
    <submittedName>
        <fullName evidence="5">Coiled-coil domain-containing protein 105</fullName>
    </submittedName>
</protein>
<dbReference type="PANTHER" id="PTHR35081">
    <property type="entry name" value="COILED-COIL DOMAIN-CONTAINING PROTEIN 105"/>
    <property type="match status" value="1"/>
</dbReference>
<dbReference type="Proteomes" id="UP000008144">
    <property type="component" value="Chromosome 9"/>
</dbReference>
<dbReference type="STRING" id="7719.ENSCINP00000031794"/>
<reference evidence="5" key="4">
    <citation type="submission" date="2025-09" db="UniProtKB">
        <authorList>
            <consortium name="Ensembl"/>
        </authorList>
    </citation>
    <scope>IDENTIFICATION</scope>
</reference>
<evidence type="ECO:0000256" key="2">
    <source>
        <dbReference type="ARBA" id="ARBA00022490"/>
    </source>
</evidence>
<feature type="compositionally biased region" description="Polar residues" evidence="4">
    <location>
        <begin position="206"/>
        <end position="215"/>
    </location>
</feature>
<dbReference type="HOGENOM" id="CLU_047569_0_0_1"/>
<dbReference type="PANTHER" id="PTHR35081:SF1">
    <property type="entry name" value="COILED-COIL DOMAIN-CONTAINING PROTEIN 105"/>
    <property type="match status" value="1"/>
</dbReference>
<comment type="subcellular location">
    <subcellularLocation>
        <location evidence="1">Cytoplasm</location>
    </subcellularLocation>
</comment>
<evidence type="ECO:0000256" key="1">
    <source>
        <dbReference type="ARBA" id="ARBA00004496"/>
    </source>
</evidence>
<accession>H2XQ60</accession>
<dbReference type="InterPro" id="IPR038949">
    <property type="entry name" value="TEKTL1"/>
</dbReference>
<dbReference type="GeneTree" id="ENSGT00940000169011"/>
<dbReference type="OMA" id="YTPECAT"/>
<gene>
    <name evidence="5" type="primary">LOC100184464</name>
</gene>
<keyword evidence="3" id="KW-0175">Coiled coil</keyword>
<keyword evidence="6" id="KW-1185">Reference proteome</keyword>
<feature type="coiled-coil region" evidence="3">
    <location>
        <begin position="71"/>
        <end position="112"/>
    </location>
</feature>
<evidence type="ECO:0000313" key="6">
    <source>
        <dbReference type="Proteomes" id="UP000008144"/>
    </source>
</evidence>
<dbReference type="Pfam" id="PF03148">
    <property type="entry name" value="Tektin"/>
    <property type="match status" value="1"/>
</dbReference>
<dbReference type="GO" id="GO:0005929">
    <property type="term" value="C:cilium"/>
    <property type="evidence" value="ECO:0007669"/>
    <property type="project" value="UniProtKB-ARBA"/>
</dbReference>
<dbReference type="InParanoid" id="H2XQ60"/>
<evidence type="ECO:0000313" key="5">
    <source>
        <dbReference type="Ensembl" id="ENSCINP00000031794.1"/>
    </source>
</evidence>
<dbReference type="GO" id="GO:0005737">
    <property type="term" value="C:cytoplasm"/>
    <property type="evidence" value="ECO:0007669"/>
    <property type="project" value="UniProtKB-SubCell"/>
</dbReference>
<evidence type="ECO:0000256" key="4">
    <source>
        <dbReference type="SAM" id="MobiDB-lite"/>
    </source>
</evidence>
<sequence length="434" mass="48717">MATGTWATLPLATATIGPDCWRDATVKNIKVSQNVIQKSDKGTDLGRQLDPLPTLRDNCALQSNVKVHSYMRQTRAVVVKLRENLLDTNEEMKSLIRGKEALEKTLEHIRKDILLCKQSVFIRMSRPSRERSTDGADDLLNTERLTLLRIKRTLEGELRATQKQLQVLASARKRLSDTLQERNRVLDLVTHSVASARPASGRHSVVTPTGRNSTGAYEPPETPEPDPIGPYTPEAAEAVQSASDARVSSAALRREIRDTIDRCQSEQKMAHMTVNNGLTQKVAETVTLTQHLQVNHGENRAAIHRSQRHYDLTEKAQGYSLGPVSYNDLSTRERLNRPLVKVYQRHPGTQLPEAHNLIEGNVGLAQSLRATSRNVALLHLARLRLSDDIRDKRVATGIDSAIVRLRRRRSNYRWVMEANTRGGERARSNTSLQK</sequence>
<dbReference type="InterPro" id="IPR048256">
    <property type="entry name" value="Tektin-like"/>
</dbReference>